<evidence type="ECO:0000256" key="2">
    <source>
        <dbReference type="ARBA" id="ARBA00006763"/>
    </source>
</evidence>
<comment type="catalytic activity">
    <reaction evidence="1">
        <text>AMP + H2O = D-ribose 5-phosphate + adenine</text>
        <dbReference type="Rhea" id="RHEA:20129"/>
        <dbReference type="ChEBI" id="CHEBI:15377"/>
        <dbReference type="ChEBI" id="CHEBI:16708"/>
        <dbReference type="ChEBI" id="CHEBI:78346"/>
        <dbReference type="ChEBI" id="CHEBI:456215"/>
        <dbReference type="EC" id="3.2.2.4"/>
    </reaction>
</comment>
<name>M4VBW2_9BACT</name>
<keyword evidence="3" id="KW-0378">Hydrolase</keyword>
<evidence type="ECO:0000256" key="1">
    <source>
        <dbReference type="ARBA" id="ARBA00000274"/>
    </source>
</evidence>
<dbReference type="GO" id="GO:0005829">
    <property type="term" value="C:cytosol"/>
    <property type="evidence" value="ECO:0007669"/>
    <property type="project" value="TreeGrafter"/>
</dbReference>
<gene>
    <name evidence="4" type="ORF">A11S_59</name>
</gene>
<dbReference type="InterPro" id="IPR031100">
    <property type="entry name" value="LOG_fam"/>
</dbReference>
<dbReference type="Pfam" id="PF03641">
    <property type="entry name" value="Lysine_decarbox"/>
    <property type="match status" value="1"/>
</dbReference>
<reference evidence="4 5" key="1">
    <citation type="journal article" date="2013" name="ISME J.">
        <title>By their genes ye shall know them: genomic signatures of predatory bacteria.</title>
        <authorList>
            <person name="Pasternak Z."/>
            <person name="Pietrokovski S."/>
            <person name="Rotem O."/>
            <person name="Gophna U."/>
            <person name="Lurie-Weinberger M.N."/>
            <person name="Jurkevitch E."/>
        </authorList>
    </citation>
    <scope>NUCLEOTIDE SEQUENCE [LARGE SCALE GENOMIC DNA]</scope>
    <source>
        <strain evidence="4">EPB</strain>
    </source>
</reference>
<dbReference type="STRING" id="349215.A11S_59"/>
<dbReference type="PATRIC" id="fig|349215.9.peg.60"/>
<dbReference type="EMBL" id="CP003538">
    <property type="protein sequence ID" value="AGH96897.1"/>
    <property type="molecule type" value="Genomic_DNA"/>
</dbReference>
<sequence length="209" mass="22994">MTTDTIQTKTLSQKPRHPIRNVCVYCGASSNVAQVHKDTAWALGRALGEAGMQLVYGGGRVGLMGLVAKSTMEHGGTAVGIIPHHIETREEKYTELTELHVVDSMHERKQMMVDRADAFVVLSGGLGTLDEFFEIMTWRQLGLHDKPVVLLNVNNFWTPLLSLIDHMINNGFARESDRAGLMVADRVEAVMAALHYAPPETMDAQSGLI</sequence>
<dbReference type="RefSeq" id="WP_015466463.1">
    <property type="nucleotide sequence ID" value="NC_020812.1"/>
</dbReference>
<protein>
    <recommendedName>
        <fullName evidence="3">Cytokinin riboside 5'-monophosphate phosphoribohydrolase</fullName>
        <ecNumber evidence="3">3.2.2.n1</ecNumber>
    </recommendedName>
</protein>
<evidence type="ECO:0000313" key="5">
    <source>
        <dbReference type="Proteomes" id="UP000011932"/>
    </source>
</evidence>
<dbReference type="Gene3D" id="3.40.50.450">
    <property type="match status" value="1"/>
</dbReference>
<dbReference type="PANTHER" id="PTHR31223">
    <property type="entry name" value="LOG FAMILY PROTEIN YJL055W"/>
    <property type="match status" value="1"/>
</dbReference>
<dbReference type="InterPro" id="IPR005269">
    <property type="entry name" value="LOG"/>
</dbReference>
<dbReference type="AlphaFoldDB" id="M4VBW2"/>
<keyword evidence="3" id="KW-0203">Cytokinin biosynthesis</keyword>
<dbReference type="PANTHER" id="PTHR31223:SF70">
    <property type="entry name" value="LOG FAMILY PROTEIN YJL055W"/>
    <property type="match status" value="1"/>
</dbReference>
<dbReference type="GO" id="GO:0009691">
    <property type="term" value="P:cytokinin biosynthetic process"/>
    <property type="evidence" value="ECO:0007669"/>
    <property type="project" value="UniProtKB-UniRule"/>
</dbReference>
<dbReference type="HOGENOM" id="CLU_058336_4_0_5"/>
<organism evidence="4 5">
    <name type="scientific">Micavibrio aeruginosavorus EPB</name>
    <dbReference type="NCBI Taxonomy" id="349215"/>
    <lineage>
        <taxon>Bacteria</taxon>
        <taxon>Pseudomonadati</taxon>
        <taxon>Bdellovibrionota</taxon>
        <taxon>Bdellovibrionia</taxon>
        <taxon>Bdellovibrionales</taxon>
        <taxon>Pseudobdellovibrionaceae</taxon>
        <taxon>Micavibrio</taxon>
    </lineage>
</organism>
<dbReference type="OrthoDB" id="9801098at2"/>
<comment type="similarity">
    <text evidence="2 3">Belongs to the LOG family.</text>
</comment>
<dbReference type="Proteomes" id="UP000011932">
    <property type="component" value="Chromosome"/>
</dbReference>
<dbReference type="KEGG" id="man:A11S_59"/>
<dbReference type="NCBIfam" id="TIGR00730">
    <property type="entry name" value="Rossman fold protein, TIGR00730 family"/>
    <property type="match status" value="1"/>
</dbReference>
<accession>M4VBW2</accession>
<proteinExistence type="inferred from homology"/>
<evidence type="ECO:0000313" key="4">
    <source>
        <dbReference type="EMBL" id="AGH96897.1"/>
    </source>
</evidence>
<evidence type="ECO:0000256" key="3">
    <source>
        <dbReference type="RuleBase" id="RU363015"/>
    </source>
</evidence>
<dbReference type="GO" id="GO:0008714">
    <property type="term" value="F:AMP nucleosidase activity"/>
    <property type="evidence" value="ECO:0007669"/>
    <property type="project" value="UniProtKB-EC"/>
</dbReference>
<dbReference type="EC" id="3.2.2.n1" evidence="3"/>
<dbReference type="SUPFAM" id="SSF102405">
    <property type="entry name" value="MCP/YpsA-like"/>
    <property type="match status" value="1"/>
</dbReference>